<reference evidence="7 8" key="1">
    <citation type="journal article" date="2017" name="Nat. Ecol. Evol.">
        <title>Scallop genome provides insights into evolution of bilaterian karyotype and development.</title>
        <authorList>
            <person name="Wang S."/>
            <person name="Zhang J."/>
            <person name="Jiao W."/>
            <person name="Li J."/>
            <person name="Xun X."/>
            <person name="Sun Y."/>
            <person name="Guo X."/>
            <person name="Huan P."/>
            <person name="Dong B."/>
            <person name="Zhang L."/>
            <person name="Hu X."/>
            <person name="Sun X."/>
            <person name="Wang J."/>
            <person name="Zhao C."/>
            <person name="Wang Y."/>
            <person name="Wang D."/>
            <person name="Huang X."/>
            <person name="Wang R."/>
            <person name="Lv J."/>
            <person name="Li Y."/>
            <person name="Zhang Z."/>
            <person name="Liu B."/>
            <person name="Lu W."/>
            <person name="Hui Y."/>
            <person name="Liang J."/>
            <person name="Zhou Z."/>
            <person name="Hou R."/>
            <person name="Li X."/>
            <person name="Liu Y."/>
            <person name="Li H."/>
            <person name="Ning X."/>
            <person name="Lin Y."/>
            <person name="Zhao L."/>
            <person name="Xing Q."/>
            <person name="Dou J."/>
            <person name="Li Y."/>
            <person name="Mao J."/>
            <person name="Guo H."/>
            <person name="Dou H."/>
            <person name="Li T."/>
            <person name="Mu C."/>
            <person name="Jiang W."/>
            <person name="Fu Q."/>
            <person name="Fu X."/>
            <person name="Miao Y."/>
            <person name="Liu J."/>
            <person name="Yu Q."/>
            <person name="Li R."/>
            <person name="Liao H."/>
            <person name="Li X."/>
            <person name="Kong Y."/>
            <person name="Jiang Z."/>
            <person name="Chourrout D."/>
            <person name="Li R."/>
            <person name="Bao Z."/>
        </authorList>
    </citation>
    <scope>NUCLEOTIDE SEQUENCE [LARGE SCALE GENOMIC DNA]</scope>
    <source>
        <strain evidence="7 8">PY_sf001</strain>
    </source>
</reference>
<dbReference type="GO" id="GO:0005886">
    <property type="term" value="C:plasma membrane"/>
    <property type="evidence" value="ECO:0007669"/>
    <property type="project" value="TreeGrafter"/>
</dbReference>
<evidence type="ECO:0000256" key="3">
    <source>
        <dbReference type="ARBA" id="ARBA00022989"/>
    </source>
</evidence>
<feature type="region of interest" description="Disordered" evidence="5">
    <location>
        <begin position="1"/>
        <end position="98"/>
    </location>
</feature>
<dbReference type="InterPro" id="IPR050579">
    <property type="entry name" value="PMP-22/EMP/MP20-like"/>
</dbReference>
<evidence type="ECO:0000256" key="4">
    <source>
        <dbReference type="ARBA" id="ARBA00023136"/>
    </source>
</evidence>
<keyword evidence="3 6" id="KW-1133">Transmembrane helix</keyword>
<accession>A0A210Q8W4</accession>
<gene>
    <name evidence="7" type="ORF">KP79_PYT23616</name>
</gene>
<dbReference type="Proteomes" id="UP000242188">
    <property type="component" value="Unassembled WGS sequence"/>
</dbReference>
<sequence>MASNKIGSGWPNVTSITAPQSTNEKGKSNVWKDMYSKLRKNKKDLRNGYAFGKKPHKYNSPSPALAPENKTNSPVSTVSEQSNSVSASSSSTSGSKSPTTISAIKLFQDSDTQTDNMKNNTDTTDDCIMAMALACIIVLPMAIIVVLVGLATPFWYNTGTGNLGLFQMCYTTSGTCETASSFLSTVSSTAAETWRTVSSLTVVGTSLFLIALIFLCLYMSCKRIDNKKICCGVVICFMLLTGAGCVISGMALTISLYTQIGQNYVLDWSFYLAAVGGGIGFIAFILFAIHVCFLVID</sequence>
<feature type="transmembrane region" description="Helical" evidence="6">
    <location>
        <begin position="270"/>
        <end position="296"/>
    </location>
</feature>
<dbReference type="PANTHER" id="PTHR10671">
    <property type="entry name" value="EPITHELIAL MEMBRANE PROTEIN-RELATED"/>
    <property type="match status" value="1"/>
</dbReference>
<keyword evidence="2 6" id="KW-0812">Transmembrane</keyword>
<evidence type="ECO:0000256" key="6">
    <source>
        <dbReference type="SAM" id="Phobius"/>
    </source>
</evidence>
<evidence type="ECO:0000313" key="7">
    <source>
        <dbReference type="EMBL" id="OWF45178.1"/>
    </source>
</evidence>
<evidence type="ECO:0000256" key="1">
    <source>
        <dbReference type="ARBA" id="ARBA00004141"/>
    </source>
</evidence>
<dbReference type="OrthoDB" id="6105681at2759"/>
<keyword evidence="4 6" id="KW-0472">Membrane</keyword>
<dbReference type="PANTHER" id="PTHR10671:SF108">
    <property type="entry name" value="CLAUDIN FAMILY PROTEIN-RELATED"/>
    <property type="match status" value="1"/>
</dbReference>
<organism evidence="7 8">
    <name type="scientific">Mizuhopecten yessoensis</name>
    <name type="common">Japanese scallop</name>
    <name type="synonym">Patinopecten yessoensis</name>
    <dbReference type="NCBI Taxonomy" id="6573"/>
    <lineage>
        <taxon>Eukaryota</taxon>
        <taxon>Metazoa</taxon>
        <taxon>Spiralia</taxon>
        <taxon>Lophotrochozoa</taxon>
        <taxon>Mollusca</taxon>
        <taxon>Bivalvia</taxon>
        <taxon>Autobranchia</taxon>
        <taxon>Pteriomorphia</taxon>
        <taxon>Pectinida</taxon>
        <taxon>Pectinoidea</taxon>
        <taxon>Pectinidae</taxon>
        <taxon>Mizuhopecten</taxon>
    </lineage>
</organism>
<dbReference type="EMBL" id="NEDP02004556">
    <property type="protein sequence ID" value="OWF45178.1"/>
    <property type="molecule type" value="Genomic_DNA"/>
</dbReference>
<feature type="transmembrane region" description="Helical" evidence="6">
    <location>
        <begin position="197"/>
        <end position="218"/>
    </location>
</feature>
<comment type="subcellular location">
    <subcellularLocation>
        <location evidence="1">Membrane</location>
        <topology evidence="1">Multi-pass membrane protein</topology>
    </subcellularLocation>
</comment>
<evidence type="ECO:0000256" key="2">
    <source>
        <dbReference type="ARBA" id="ARBA00022692"/>
    </source>
</evidence>
<dbReference type="Gene3D" id="1.20.140.150">
    <property type="match status" value="1"/>
</dbReference>
<feature type="transmembrane region" description="Helical" evidence="6">
    <location>
        <begin position="127"/>
        <end position="156"/>
    </location>
</feature>
<feature type="compositionally biased region" description="Polar residues" evidence="5">
    <location>
        <begin position="1"/>
        <end position="23"/>
    </location>
</feature>
<keyword evidence="8" id="KW-1185">Reference proteome</keyword>
<dbReference type="AlphaFoldDB" id="A0A210Q8W4"/>
<proteinExistence type="predicted"/>
<feature type="transmembrane region" description="Helical" evidence="6">
    <location>
        <begin position="230"/>
        <end position="258"/>
    </location>
</feature>
<comment type="caution">
    <text evidence="7">The sequence shown here is derived from an EMBL/GenBank/DDBJ whole genome shotgun (WGS) entry which is preliminary data.</text>
</comment>
<feature type="compositionally biased region" description="Low complexity" evidence="5">
    <location>
        <begin position="75"/>
        <end position="98"/>
    </location>
</feature>
<evidence type="ECO:0000256" key="5">
    <source>
        <dbReference type="SAM" id="MobiDB-lite"/>
    </source>
</evidence>
<name>A0A210Q8W4_MIZYE</name>
<protein>
    <submittedName>
        <fullName evidence="7">Uncharacterized protein</fullName>
    </submittedName>
</protein>
<evidence type="ECO:0000313" key="8">
    <source>
        <dbReference type="Proteomes" id="UP000242188"/>
    </source>
</evidence>